<dbReference type="OrthoDB" id="9997128at2759"/>
<evidence type="ECO:0000313" key="2">
    <source>
        <dbReference type="Proteomes" id="UP000663852"/>
    </source>
</evidence>
<name>A0A814FF94_ADIRI</name>
<proteinExistence type="predicted"/>
<accession>A0A814FF94</accession>
<protein>
    <submittedName>
        <fullName evidence="1">Uncharacterized protein</fullName>
    </submittedName>
</protein>
<comment type="caution">
    <text evidence="1">The sequence shown here is derived from an EMBL/GenBank/DDBJ whole genome shotgun (WGS) entry which is preliminary data.</text>
</comment>
<reference evidence="1" key="1">
    <citation type="submission" date="2021-02" db="EMBL/GenBank/DDBJ databases">
        <authorList>
            <person name="Nowell W R."/>
        </authorList>
    </citation>
    <scope>NUCLEOTIDE SEQUENCE</scope>
</reference>
<gene>
    <name evidence="1" type="ORF">EDS130_LOCUS14040</name>
</gene>
<dbReference type="EMBL" id="CAJNOJ010000056">
    <property type="protein sequence ID" value="CAF0984267.1"/>
    <property type="molecule type" value="Genomic_DNA"/>
</dbReference>
<organism evidence="1 2">
    <name type="scientific">Adineta ricciae</name>
    <name type="common">Rotifer</name>
    <dbReference type="NCBI Taxonomy" id="249248"/>
    <lineage>
        <taxon>Eukaryota</taxon>
        <taxon>Metazoa</taxon>
        <taxon>Spiralia</taxon>
        <taxon>Gnathifera</taxon>
        <taxon>Rotifera</taxon>
        <taxon>Eurotatoria</taxon>
        <taxon>Bdelloidea</taxon>
        <taxon>Adinetida</taxon>
        <taxon>Adinetidae</taxon>
        <taxon>Adineta</taxon>
    </lineage>
</organism>
<sequence length="243" mass="28497">MPLIHSKWSKERFLKTKLLHKTSRHLIAISINYLLARDQRKLNEQNENICQSIEQIDEHLDALGEKFNTLNNICYFLRIPSRVYLEKRIVRLHQVAKEYLDAIEEEIRDEIDHWNNIQSILSQPLLETGLIRSYYGGLPRQVQQNPASELNTIYEANETVRSIRSLAPISTFSILSNTTMDDENDLESKRFNKTFVKTKSTVNDSLLDDENITSTKLHKKRSSYRSKLDLENDTREEFIICID</sequence>
<dbReference type="Proteomes" id="UP000663852">
    <property type="component" value="Unassembled WGS sequence"/>
</dbReference>
<evidence type="ECO:0000313" key="1">
    <source>
        <dbReference type="EMBL" id="CAF0984267.1"/>
    </source>
</evidence>
<dbReference type="AlphaFoldDB" id="A0A814FF94"/>